<dbReference type="GO" id="GO:0003676">
    <property type="term" value="F:nucleic acid binding"/>
    <property type="evidence" value="ECO:0007669"/>
    <property type="project" value="InterPro"/>
</dbReference>
<name>A0A9P8KZD9_9PEZI</name>
<evidence type="ECO:0000313" key="1">
    <source>
        <dbReference type="EMBL" id="KAH0533999.1"/>
    </source>
</evidence>
<evidence type="ECO:0000313" key="2">
    <source>
        <dbReference type="Proteomes" id="UP000698800"/>
    </source>
</evidence>
<protein>
    <recommendedName>
        <fullName evidence="3">CCHC-type domain-containing protein</fullName>
    </recommendedName>
</protein>
<accession>A0A9P8KZD9</accession>
<sequence length="185" mass="21846">MVQVMQLRVNGAVSIQELNEKLEEHWYKIENVKHQDPKQRWNQFKIYLLLNTLPSEYDHMVTHMQATLDLTYDKAVKRLRHKELYRENVQKQQGTAMSVVMRPGNKGFRKRSQTETRECFWCKRTRHIQRDCTIWKREQRKNSGNNGNGDDNTSTDSKASIAFDLEQLEKILATHEPSGKTSQII</sequence>
<organism evidence="1 2">
    <name type="scientific">Glutinoglossum americanum</name>
    <dbReference type="NCBI Taxonomy" id="1670608"/>
    <lineage>
        <taxon>Eukaryota</taxon>
        <taxon>Fungi</taxon>
        <taxon>Dikarya</taxon>
        <taxon>Ascomycota</taxon>
        <taxon>Pezizomycotina</taxon>
        <taxon>Geoglossomycetes</taxon>
        <taxon>Geoglossales</taxon>
        <taxon>Geoglossaceae</taxon>
        <taxon>Glutinoglossum</taxon>
    </lineage>
</organism>
<evidence type="ECO:0008006" key="3">
    <source>
        <dbReference type="Google" id="ProtNLM"/>
    </source>
</evidence>
<proteinExistence type="predicted"/>
<dbReference type="Proteomes" id="UP000698800">
    <property type="component" value="Unassembled WGS sequence"/>
</dbReference>
<dbReference type="InterPro" id="IPR036875">
    <property type="entry name" value="Znf_CCHC_sf"/>
</dbReference>
<dbReference type="GO" id="GO:0008270">
    <property type="term" value="F:zinc ion binding"/>
    <property type="evidence" value="ECO:0007669"/>
    <property type="project" value="InterPro"/>
</dbReference>
<keyword evidence="2" id="KW-1185">Reference proteome</keyword>
<dbReference type="OrthoDB" id="10471700at2759"/>
<comment type="caution">
    <text evidence="1">The sequence shown here is derived from an EMBL/GenBank/DDBJ whole genome shotgun (WGS) entry which is preliminary data.</text>
</comment>
<dbReference type="AlphaFoldDB" id="A0A9P8KZD9"/>
<gene>
    <name evidence="1" type="ORF">FGG08_007392</name>
</gene>
<dbReference type="EMBL" id="JAGHQL010000294">
    <property type="protein sequence ID" value="KAH0533999.1"/>
    <property type="molecule type" value="Genomic_DNA"/>
</dbReference>
<reference evidence="1" key="1">
    <citation type="submission" date="2021-03" db="EMBL/GenBank/DDBJ databases">
        <title>Comparative genomics and phylogenomic investigation of the class Geoglossomycetes provide insights into ecological specialization and systematics.</title>
        <authorList>
            <person name="Melie T."/>
            <person name="Pirro S."/>
            <person name="Miller A.N."/>
            <person name="Quandt A."/>
        </authorList>
    </citation>
    <scope>NUCLEOTIDE SEQUENCE</scope>
    <source>
        <strain evidence="1">GBOQ0MN5Z8</strain>
    </source>
</reference>
<dbReference type="SUPFAM" id="SSF57756">
    <property type="entry name" value="Retrovirus zinc finger-like domains"/>
    <property type="match status" value="1"/>
</dbReference>